<gene>
    <name evidence="1" type="ORF">KUTeg_017589</name>
</gene>
<evidence type="ECO:0000313" key="1">
    <source>
        <dbReference type="EMBL" id="KAJ8304006.1"/>
    </source>
</evidence>
<comment type="caution">
    <text evidence="1">The sequence shown here is derived from an EMBL/GenBank/DDBJ whole genome shotgun (WGS) entry which is preliminary data.</text>
</comment>
<reference evidence="1 2" key="1">
    <citation type="submission" date="2022-12" db="EMBL/GenBank/DDBJ databases">
        <title>Chromosome-level genome of Tegillarca granosa.</title>
        <authorList>
            <person name="Kim J."/>
        </authorList>
    </citation>
    <scope>NUCLEOTIDE SEQUENCE [LARGE SCALE GENOMIC DNA]</scope>
    <source>
        <strain evidence="1">Teg-2019</strain>
        <tissue evidence="1">Adductor muscle</tissue>
    </source>
</reference>
<sequence length="142" mass="16093">MNILTVPSNDEYLKSNAKDYDKLLFIDGQNIPDALKLSSNWFDEKEGMSVCPPVFLSDIANFFMCCTDTAKASNYLNDYKFGKAYEYFSAKWIKELFYHPISRDSAKCTPSQRVKDEDHTVWVCTTKDTGAIKSAYCSCTAG</sequence>
<proteinExistence type="predicted"/>
<dbReference type="Proteomes" id="UP001217089">
    <property type="component" value="Unassembled WGS sequence"/>
</dbReference>
<dbReference type="PANTHER" id="PTHR47526">
    <property type="entry name" value="ATP-DEPENDENT DNA HELICASE"/>
    <property type="match status" value="1"/>
</dbReference>
<evidence type="ECO:0000313" key="2">
    <source>
        <dbReference type="Proteomes" id="UP001217089"/>
    </source>
</evidence>
<accession>A0ABQ9EHV8</accession>
<name>A0ABQ9EHV8_TEGGR</name>
<keyword evidence="2" id="KW-1185">Reference proteome</keyword>
<organism evidence="1 2">
    <name type="scientific">Tegillarca granosa</name>
    <name type="common">Malaysian cockle</name>
    <name type="synonym">Anadara granosa</name>
    <dbReference type="NCBI Taxonomy" id="220873"/>
    <lineage>
        <taxon>Eukaryota</taxon>
        <taxon>Metazoa</taxon>
        <taxon>Spiralia</taxon>
        <taxon>Lophotrochozoa</taxon>
        <taxon>Mollusca</taxon>
        <taxon>Bivalvia</taxon>
        <taxon>Autobranchia</taxon>
        <taxon>Pteriomorphia</taxon>
        <taxon>Arcoida</taxon>
        <taxon>Arcoidea</taxon>
        <taxon>Arcidae</taxon>
        <taxon>Tegillarca</taxon>
    </lineage>
</organism>
<dbReference type="EMBL" id="JARBDR010000903">
    <property type="protein sequence ID" value="KAJ8304006.1"/>
    <property type="molecule type" value="Genomic_DNA"/>
</dbReference>
<protein>
    <submittedName>
        <fullName evidence="1">Uncharacterized protein</fullName>
    </submittedName>
</protein>
<dbReference type="PANTHER" id="PTHR47526:SF3">
    <property type="entry name" value="PHD-TYPE DOMAIN-CONTAINING PROTEIN"/>
    <property type="match status" value="1"/>
</dbReference>